<dbReference type="Proteomes" id="UP001218208">
    <property type="component" value="Unassembled WGS sequence"/>
</dbReference>
<proteinExistence type="predicted"/>
<evidence type="ECO:0000313" key="1">
    <source>
        <dbReference type="EMBL" id="EKT4094122.1"/>
    </source>
</evidence>
<dbReference type="EMBL" id="ABLOJW010000023">
    <property type="protein sequence ID" value="EKT4094122.1"/>
    <property type="molecule type" value="Genomic_DNA"/>
</dbReference>
<sequence length="235" mass="26174">MPSQALIRQFKSRPEHVMRSHVVRWSGDAPEDSRIIRVALLDSETSGNARAEWKAGPLKVKVDAKRFELRWEGSRFNPPRAGSDLFSVYWSGFRASSGCSILLPPSGGPDMMLTPEFSGCAAAFSKGPDGSTLFSHYNLKDGSRTLDRPGMMAAATLEHGKGVFLLSKEQMRQVGKRSMLETSPTAVLATIVGTRNDRRWTFWVQYREIDGDTQHIRSVEQMQNRSTGHLDVDSS</sequence>
<evidence type="ECO:0000313" key="2">
    <source>
        <dbReference type="Proteomes" id="UP001218208"/>
    </source>
</evidence>
<dbReference type="RefSeq" id="WP_110714153.1">
    <property type="nucleotide sequence ID" value="NZ_CP029773.1"/>
</dbReference>
<comment type="caution">
    <text evidence="1">The sequence shown here is derived from an EMBL/GenBank/DDBJ whole genome shotgun (WGS) entry which is preliminary data.</text>
</comment>
<protein>
    <submittedName>
        <fullName evidence="1">Uncharacterized protein</fullName>
    </submittedName>
</protein>
<accession>A0AAI9FWA6</accession>
<dbReference type="AlphaFoldDB" id="A0AAI9FWA6"/>
<reference evidence="1" key="1">
    <citation type="submission" date="2022-07" db="EMBL/GenBank/DDBJ databases">
        <authorList>
            <consortium name="DAFM: The Division of Animal and Food Microbiology"/>
        </authorList>
    </citation>
    <scope>NUCLEOTIDE SEQUENCE</scope>
    <source>
        <strain evidence="1">19MO01SH01-2</strain>
    </source>
</reference>
<organism evidence="1 2">
    <name type="scientific">Stenotrophomonas maltophilia</name>
    <name type="common">Pseudomonas maltophilia</name>
    <name type="synonym">Xanthomonas maltophilia</name>
    <dbReference type="NCBI Taxonomy" id="40324"/>
    <lineage>
        <taxon>Bacteria</taxon>
        <taxon>Pseudomonadati</taxon>
        <taxon>Pseudomonadota</taxon>
        <taxon>Gammaproteobacteria</taxon>
        <taxon>Lysobacterales</taxon>
        <taxon>Lysobacteraceae</taxon>
        <taxon>Stenotrophomonas</taxon>
        <taxon>Stenotrophomonas maltophilia group</taxon>
    </lineage>
</organism>
<gene>
    <name evidence="1" type="ORF">QEG23_003674</name>
</gene>
<name>A0AAI9FWA6_STEMA</name>